<dbReference type="Proteomes" id="UP000618445">
    <property type="component" value="Unassembled WGS sequence"/>
</dbReference>
<dbReference type="RefSeq" id="WP_190576790.1">
    <property type="nucleotide sequence ID" value="NZ_CAWPQU010000045.1"/>
</dbReference>
<keyword evidence="1" id="KW-0547">Nucleotide-binding</keyword>
<accession>A0ABR8C5X7</accession>
<keyword evidence="2" id="KW-1185">Reference proteome</keyword>
<sequence length="451" mass="51378">MTNPASDLATNLTDAYEICDVEPLQGKGLERFYLPLLESRNSEAITQVGQILQQQKPESFSTILFTGHRGCGKSTELRRIEDKCKDQYLTVFLNVEDETDINDLDYIDIYLMVIGQVEQALRDPKIKITFDQQLLKSVEDWFKVVTTEDERSVALSLDVEASASLGSEASFFAKLLFKLKGVFKNSSSQKTTIRETLKKEFTRMKGDINLLLGDGLKKLRKKFPNYKGFLVIVDNLDRCPLAVSDKLFFDYAAQLTSLHCSIIYTVPISALYSSRGLSNSFDDPHIVPMVNIYELDRAKYPLEFNKTSLEAVAKIIEKRVDVNVIFDSRRELMELVKASGGHIRQLMQLMQRACLTASGREHEKILAEDVEYAIKQLQFSLERSLSNKKYFNELAYIALNKDFSDEEDVKVQMLYSTAVLEYNGSDRWNYPNPLLMRSNAFTKAISSITTP</sequence>
<evidence type="ECO:0000313" key="2">
    <source>
        <dbReference type="Proteomes" id="UP000618445"/>
    </source>
</evidence>
<dbReference type="GO" id="GO:0005524">
    <property type="term" value="F:ATP binding"/>
    <property type="evidence" value="ECO:0007669"/>
    <property type="project" value="UniProtKB-KW"/>
</dbReference>
<protein>
    <submittedName>
        <fullName evidence="1">ATP-binding protein</fullName>
    </submittedName>
</protein>
<proteinExistence type="predicted"/>
<dbReference type="EMBL" id="JACJQY010000005">
    <property type="protein sequence ID" value="MBD2316167.1"/>
    <property type="molecule type" value="Genomic_DNA"/>
</dbReference>
<dbReference type="Gene3D" id="3.40.50.300">
    <property type="entry name" value="P-loop containing nucleotide triphosphate hydrolases"/>
    <property type="match status" value="1"/>
</dbReference>
<organism evidence="1 2">
    <name type="scientific">Phormidium tenue FACHB-1050</name>
    <dbReference type="NCBI Taxonomy" id="2692857"/>
    <lineage>
        <taxon>Bacteria</taxon>
        <taxon>Bacillati</taxon>
        <taxon>Cyanobacteriota</taxon>
        <taxon>Cyanophyceae</taxon>
        <taxon>Oscillatoriophycideae</taxon>
        <taxon>Oscillatoriales</taxon>
        <taxon>Oscillatoriaceae</taxon>
        <taxon>Phormidium</taxon>
    </lineage>
</organism>
<name>A0ABR8C5X7_9CYAN</name>
<keyword evidence="1" id="KW-0067">ATP-binding</keyword>
<evidence type="ECO:0000313" key="1">
    <source>
        <dbReference type="EMBL" id="MBD2316167.1"/>
    </source>
</evidence>
<dbReference type="SUPFAM" id="SSF52540">
    <property type="entry name" value="P-loop containing nucleoside triphosphate hydrolases"/>
    <property type="match status" value="1"/>
</dbReference>
<reference evidence="1 2" key="1">
    <citation type="journal article" date="2020" name="ISME J.">
        <title>Comparative genomics reveals insights into cyanobacterial evolution and habitat adaptation.</title>
        <authorList>
            <person name="Chen M.Y."/>
            <person name="Teng W.K."/>
            <person name="Zhao L."/>
            <person name="Hu C.X."/>
            <person name="Zhou Y.K."/>
            <person name="Han B.P."/>
            <person name="Song L.R."/>
            <person name="Shu W.S."/>
        </authorList>
    </citation>
    <scope>NUCLEOTIDE SEQUENCE [LARGE SCALE GENOMIC DNA]</scope>
    <source>
        <strain evidence="1 2">FACHB-1050</strain>
    </source>
</reference>
<dbReference type="InterPro" id="IPR027417">
    <property type="entry name" value="P-loop_NTPase"/>
</dbReference>
<comment type="caution">
    <text evidence="1">The sequence shown here is derived from an EMBL/GenBank/DDBJ whole genome shotgun (WGS) entry which is preliminary data.</text>
</comment>
<gene>
    <name evidence="1" type="ORF">H6G05_04805</name>
</gene>